<dbReference type="AlphaFoldDB" id="A0A346Y704"/>
<gene>
    <name evidence="1" type="ORF">DVS28_b0511</name>
</gene>
<protein>
    <submittedName>
        <fullName evidence="1">Uncharacterized protein</fullName>
    </submittedName>
</protein>
<dbReference type="EMBL" id="CP031166">
    <property type="protein sequence ID" value="AXV10251.1"/>
    <property type="molecule type" value="Genomic_DNA"/>
</dbReference>
<dbReference type="Proteomes" id="UP000264006">
    <property type="component" value="Plasmid pEDY32-46I"/>
</dbReference>
<reference evidence="1 2" key="1">
    <citation type="submission" date="2018-09" db="EMBL/GenBank/DDBJ databases">
        <title>Complete genome sequence of Euzebya sp. DY32-46 isolated from seawater of Pacific Ocean.</title>
        <authorList>
            <person name="Xu L."/>
            <person name="Wu Y.-H."/>
            <person name="Xu X.-W."/>
        </authorList>
    </citation>
    <scope>NUCLEOTIDE SEQUENCE [LARGE SCALE GENOMIC DNA]</scope>
    <source>
        <strain evidence="1 2">DY32-46</strain>
        <plasmid evidence="2">pedy32-46i</plasmid>
    </source>
</reference>
<dbReference type="KEGG" id="euz:DVS28_b0511"/>
<accession>A0A346Y704</accession>
<sequence length="123" mass="13045">MALRPGQRQPVTHFPLSPFGDDASVAPLVVHDCEMMLGIITSRTGRWAALAVDEIDGGSWLYLTVPIGPDVTGGALVDPARLRSLYADPAADVRELADLPSGTVHEPVVGPIREAWLPVAVTP</sequence>
<keyword evidence="1" id="KW-0614">Plasmid</keyword>
<geneLocation type="plasmid" evidence="2">
    <name>pedy32-46i</name>
</geneLocation>
<evidence type="ECO:0000313" key="1">
    <source>
        <dbReference type="EMBL" id="AXV10251.1"/>
    </source>
</evidence>
<keyword evidence="2" id="KW-1185">Reference proteome</keyword>
<evidence type="ECO:0000313" key="2">
    <source>
        <dbReference type="Proteomes" id="UP000264006"/>
    </source>
</evidence>
<organism evidence="1 2">
    <name type="scientific">Euzebya pacifica</name>
    <dbReference type="NCBI Taxonomy" id="1608957"/>
    <lineage>
        <taxon>Bacteria</taxon>
        <taxon>Bacillati</taxon>
        <taxon>Actinomycetota</taxon>
        <taxon>Nitriliruptoria</taxon>
        <taxon>Euzebyales</taxon>
    </lineage>
</organism>
<name>A0A346Y704_9ACTN</name>
<proteinExistence type="predicted"/>